<feature type="transmembrane region" description="Helical" evidence="1">
    <location>
        <begin position="90"/>
        <end position="108"/>
    </location>
</feature>
<dbReference type="Proteomes" id="UP000185895">
    <property type="component" value="Unassembled WGS sequence"/>
</dbReference>
<evidence type="ECO:0000256" key="1">
    <source>
        <dbReference type="SAM" id="Phobius"/>
    </source>
</evidence>
<feature type="transmembrane region" description="Helical" evidence="1">
    <location>
        <begin position="15"/>
        <end position="35"/>
    </location>
</feature>
<keyword evidence="1" id="KW-1133">Transmembrane helix</keyword>
<keyword evidence="3" id="KW-1185">Reference proteome</keyword>
<evidence type="ECO:0000313" key="2">
    <source>
        <dbReference type="EMBL" id="OEY96156.1"/>
    </source>
</evidence>
<keyword evidence="1" id="KW-0472">Membrane</keyword>
<sequence>MRTFFLPDELSRMHWAVLKTVFLTFLILPISHFLAQMIGSVQGSSQIMVGFIGISLISATIIIAFTAALKMTIWQTSIAVNPTQQIVLRLYRHVPMLFFVSLFAFALCQHT</sequence>
<dbReference type="AlphaFoldDB" id="A0A1E7R9Y6"/>
<dbReference type="OrthoDB" id="6713417at2"/>
<evidence type="ECO:0000313" key="3">
    <source>
        <dbReference type="Proteomes" id="UP000185895"/>
    </source>
</evidence>
<dbReference type="RefSeq" id="WP_070069758.1">
    <property type="nucleotide sequence ID" value="NZ_MKKK01000021.1"/>
</dbReference>
<dbReference type="EMBL" id="MKKK01000021">
    <property type="protein sequence ID" value="OEY96156.1"/>
    <property type="molecule type" value="Genomic_DNA"/>
</dbReference>
<keyword evidence="1" id="KW-0812">Transmembrane</keyword>
<comment type="caution">
    <text evidence="2">The sequence shown here is derived from an EMBL/GenBank/DDBJ whole genome shotgun (WGS) entry which is preliminary data.</text>
</comment>
<proteinExistence type="predicted"/>
<organism evidence="2 3">
    <name type="scientific">Acinetobacter qingfengensis</name>
    <dbReference type="NCBI Taxonomy" id="1262585"/>
    <lineage>
        <taxon>Bacteria</taxon>
        <taxon>Pseudomonadati</taxon>
        <taxon>Pseudomonadota</taxon>
        <taxon>Gammaproteobacteria</taxon>
        <taxon>Moraxellales</taxon>
        <taxon>Moraxellaceae</taxon>
        <taxon>Acinetobacter</taxon>
    </lineage>
</organism>
<name>A0A1E7R9Y6_9GAMM</name>
<gene>
    <name evidence="2" type="ORF">BJI46_12320</name>
</gene>
<protein>
    <submittedName>
        <fullName evidence="2">Uncharacterized protein</fullName>
    </submittedName>
</protein>
<reference evidence="2 3" key="1">
    <citation type="submission" date="2016-09" db="EMBL/GenBank/DDBJ databases">
        <authorList>
            <person name="Capua I."/>
            <person name="De Benedictis P."/>
            <person name="Joannis T."/>
            <person name="Lombin L.H."/>
            <person name="Cattoli G."/>
        </authorList>
    </citation>
    <scope>NUCLEOTIDE SEQUENCE [LARGE SCALE GENOMIC DNA]</scope>
    <source>
        <strain evidence="2 3">ANC 4671</strain>
    </source>
</reference>
<feature type="transmembrane region" description="Helical" evidence="1">
    <location>
        <begin position="47"/>
        <end position="70"/>
    </location>
</feature>
<accession>A0A1E7R9Y6</accession>